<feature type="binding site" evidence="10">
    <location>
        <position position="303"/>
    </location>
    <ligand>
        <name>Zn(2+)</name>
        <dbReference type="ChEBI" id="CHEBI:29105"/>
    </ligand>
</feature>
<dbReference type="Proteomes" id="UP000295506">
    <property type="component" value="Unassembled WGS sequence"/>
</dbReference>
<protein>
    <recommendedName>
        <fullName evidence="10">Small ribosomal subunit biogenesis GTPase RsgA</fullName>
        <ecNumber evidence="10">3.6.1.-</ecNumber>
    </recommendedName>
</protein>
<dbReference type="Gene3D" id="3.40.50.300">
    <property type="entry name" value="P-loop containing nucleotide triphosphate hydrolases"/>
    <property type="match status" value="1"/>
</dbReference>
<keyword evidence="9 10" id="KW-0342">GTP-binding</keyword>
<dbReference type="AlphaFoldDB" id="A0A126QM54"/>
<dbReference type="Gene3D" id="1.10.40.50">
    <property type="entry name" value="Probable gtpase engc, domain 3"/>
    <property type="match status" value="1"/>
</dbReference>
<feature type="binding site" evidence="10">
    <location>
        <begin position="163"/>
        <end position="166"/>
    </location>
    <ligand>
        <name>GTP</name>
        <dbReference type="ChEBI" id="CHEBI:37565"/>
    </ligand>
</feature>
<evidence type="ECO:0000256" key="4">
    <source>
        <dbReference type="ARBA" id="ARBA00022730"/>
    </source>
</evidence>
<reference evidence="13 15" key="1">
    <citation type="journal article" date="2016" name="Front. Microbiol.">
        <title>Genome Sequence of the Piezophilic, Mesophilic Sulfate-Reducing Bacterium Desulfovibrio indicus J2T.</title>
        <authorList>
            <person name="Cao J."/>
            <person name="Maignien L."/>
            <person name="Shao Z."/>
            <person name="Alain K."/>
            <person name="Jebbar M."/>
        </authorList>
    </citation>
    <scope>NUCLEOTIDE SEQUENCE [LARGE SCALE GENOMIC DNA]</scope>
    <source>
        <strain evidence="13 15">J2</strain>
    </source>
</reference>
<dbReference type="InterPro" id="IPR027417">
    <property type="entry name" value="P-loop_NTPase"/>
</dbReference>
<evidence type="ECO:0000313" key="14">
    <source>
        <dbReference type="EMBL" id="TDT91889.1"/>
    </source>
</evidence>
<evidence type="ECO:0000256" key="10">
    <source>
        <dbReference type="HAMAP-Rule" id="MF_01820"/>
    </source>
</evidence>
<dbReference type="HAMAP" id="MF_01820">
    <property type="entry name" value="GTPase_RsgA"/>
    <property type="match status" value="1"/>
</dbReference>
<dbReference type="GO" id="GO:0042274">
    <property type="term" value="P:ribosomal small subunit biogenesis"/>
    <property type="evidence" value="ECO:0007669"/>
    <property type="project" value="UniProtKB-UniRule"/>
</dbReference>
<feature type="domain" description="EngC GTPase" evidence="11">
    <location>
        <begin position="124"/>
        <end position="271"/>
    </location>
</feature>
<evidence type="ECO:0000256" key="8">
    <source>
        <dbReference type="ARBA" id="ARBA00022884"/>
    </source>
</evidence>
<dbReference type="InterPro" id="IPR030378">
    <property type="entry name" value="G_CP_dom"/>
</dbReference>
<feature type="binding site" evidence="10">
    <location>
        <position position="296"/>
    </location>
    <ligand>
        <name>Zn(2+)</name>
        <dbReference type="ChEBI" id="CHEBI:29105"/>
    </ligand>
</feature>
<dbReference type="PANTHER" id="PTHR32120">
    <property type="entry name" value="SMALL RIBOSOMAL SUBUNIT BIOGENESIS GTPASE RSGA"/>
    <property type="match status" value="1"/>
</dbReference>
<keyword evidence="8 10" id="KW-0694">RNA-binding</keyword>
<dbReference type="Proteomes" id="UP000055611">
    <property type="component" value="Chromosome"/>
</dbReference>
<name>A0A126QM54_9BACT</name>
<keyword evidence="3 10" id="KW-0479">Metal-binding</keyword>
<evidence type="ECO:0000256" key="3">
    <source>
        <dbReference type="ARBA" id="ARBA00022723"/>
    </source>
</evidence>
<comment type="subunit">
    <text evidence="10">Monomer. Associates with 30S ribosomal subunit, binds 16S rRNA.</text>
</comment>
<dbReference type="OrthoDB" id="9809485at2"/>
<keyword evidence="2 10" id="KW-0690">Ribosome biogenesis</keyword>
<dbReference type="InterPro" id="IPR010914">
    <property type="entry name" value="RsgA_GTPase_dom"/>
</dbReference>
<evidence type="ECO:0000259" key="12">
    <source>
        <dbReference type="PROSITE" id="PS51721"/>
    </source>
</evidence>
<feature type="binding site" evidence="10">
    <location>
        <position position="301"/>
    </location>
    <ligand>
        <name>Zn(2+)</name>
        <dbReference type="ChEBI" id="CHEBI:29105"/>
    </ligand>
</feature>
<comment type="subcellular location">
    <subcellularLocation>
        <location evidence="10">Cytoplasm</location>
    </subcellularLocation>
</comment>
<dbReference type="EMBL" id="CP014206">
    <property type="protein sequence ID" value="AMK10896.1"/>
    <property type="molecule type" value="Genomic_DNA"/>
</dbReference>
<evidence type="ECO:0000256" key="7">
    <source>
        <dbReference type="ARBA" id="ARBA00022833"/>
    </source>
</evidence>
<dbReference type="GO" id="GO:0019843">
    <property type="term" value="F:rRNA binding"/>
    <property type="evidence" value="ECO:0007669"/>
    <property type="project" value="UniProtKB-KW"/>
</dbReference>
<comment type="cofactor">
    <cofactor evidence="10">
        <name>Zn(2+)</name>
        <dbReference type="ChEBI" id="CHEBI:29105"/>
    </cofactor>
    <text evidence="10">Binds 1 zinc ion per subunit.</text>
</comment>
<evidence type="ECO:0000256" key="6">
    <source>
        <dbReference type="ARBA" id="ARBA00022801"/>
    </source>
</evidence>
<dbReference type="RefSeq" id="WP_066801969.1">
    <property type="nucleotide sequence ID" value="NZ_CP014206.1"/>
</dbReference>
<dbReference type="SUPFAM" id="SSF52540">
    <property type="entry name" value="P-loop containing nucleoside triphosphate hydrolases"/>
    <property type="match status" value="1"/>
</dbReference>
<evidence type="ECO:0000256" key="5">
    <source>
        <dbReference type="ARBA" id="ARBA00022741"/>
    </source>
</evidence>
<dbReference type="EMBL" id="SOBK01000001">
    <property type="protein sequence ID" value="TDT91889.1"/>
    <property type="molecule type" value="Genomic_DNA"/>
</dbReference>
<gene>
    <name evidence="10" type="primary">rsgA</name>
    <name evidence="13" type="ORF">AWY79_07130</name>
    <name evidence="14" type="ORF">EDC59_101292</name>
</gene>
<dbReference type="GO" id="GO:0003924">
    <property type="term" value="F:GTPase activity"/>
    <property type="evidence" value="ECO:0007669"/>
    <property type="project" value="UniProtKB-UniRule"/>
</dbReference>
<keyword evidence="7 10" id="KW-0862">Zinc</keyword>
<accession>A0A126QM54</accession>
<dbReference type="Pfam" id="PF03193">
    <property type="entry name" value="RsgA_GTPase"/>
    <property type="match status" value="1"/>
</dbReference>
<comment type="function">
    <text evidence="10">One of several proteins that assist in the late maturation steps of the functional core of the 30S ribosomal subunit. Helps release RbfA from mature subunits. May play a role in the assembly of ribosomal proteins into the subunit. Circularly permuted GTPase that catalyzes slow GTP hydrolysis, GTPase activity is stimulated by the 30S ribosomal subunit.</text>
</comment>
<dbReference type="NCBIfam" id="TIGR00157">
    <property type="entry name" value="ribosome small subunit-dependent GTPase A"/>
    <property type="match status" value="1"/>
</dbReference>
<proteinExistence type="inferred from homology"/>
<keyword evidence="1 10" id="KW-0963">Cytoplasm</keyword>
<evidence type="ECO:0000313" key="13">
    <source>
        <dbReference type="EMBL" id="AMK10896.1"/>
    </source>
</evidence>
<evidence type="ECO:0000256" key="9">
    <source>
        <dbReference type="ARBA" id="ARBA00023134"/>
    </source>
</evidence>
<organism evidence="14 16">
    <name type="scientific">Pseudodesulfovibrio indicus</name>
    <dbReference type="NCBI Taxonomy" id="1716143"/>
    <lineage>
        <taxon>Bacteria</taxon>
        <taxon>Pseudomonadati</taxon>
        <taxon>Thermodesulfobacteriota</taxon>
        <taxon>Desulfovibrionia</taxon>
        <taxon>Desulfovibrionales</taxon>
        <taxon>Desulfovibrionaceae</taxon>
    </lineage>
</organism>
<dbReference type="CDD" id="cd01854">
    <property type="entry name" value="YjeQ_EngC"/>
    <property type="match status" value="1"/>
</dbReference>
<sequence>MTERIEIPAQASFDPTSLRPLGWNDHFDRELAAMNPGPGRVARVISVQRGLFLVSDGGREWLCSPAGRLLHGATGDYPVTGDWVLADDVVATAIIPRKNLLSRGEAGARGTQAKTAHRAQPIAANLDTVFIVCGLDRDFNLRRLERYMTLVHNCGLSPVVVLTKADLHRDPEEFRLEAESIAFGVPVALTSLPDGAGVNELGRYLAPGRTVAMLGSSGAGKSTLANMLHGSDIRATSEVSKSVGKGRHTTTTRELIRMPQGGMLMDNPGIREIAFHEDGQGADSAFADILELSAECRFADCSHDLEPGCAVRRAVEAGELDPARLESYHKMKRELRYLSDRRTKGASRAEKERWQGLALMRKDLNRRR</sequence>
<keyword evidence="15" id="KW-1185">Reference proteome</keyword>
<evidence type="ECO:0000313" key="16">
    <source>
        <dbReference type="Proteomes" id="UP000295506"/>
    </source>
</evidence>
<reference evidence="14 16" key="2">
    <citation type="submission" date="2019-03" db="EMBL/GenBank/DDBJ databases">
        <title>Genomic Encyclopedia of Type Strains, Phase IV (KMG-IV): sequencing the most valuable type-strain genomes for metagenomic binning, comparative biology and taxonomic classification.</title>
        <authorList>
            <person name="Goeker M."/>
        </authorList>
    </citation>
    <scope>NUCLEOTIDE SEQUENCE [LARGE SCALE GENOMIC DNA]</scope>
    <source>
        <strain evidence="14 16">DSM 101483</strain>
    </source>
</reference>
<feature type="domain" description="CP-type G" evidence="12">
    <location>
        <begin position="116"/>
        <end position="273"/>
    </location>
</feature>
<dbReference type="GO" id="GO:0005525">
    <property type="term" value="F:GTP binding"/>
    <property type="evidence" value="ECO:0007669"/>
    <property type="project" value="UniProtKB-UniRule"/>
</dbReference>
<keyword evidence="6 10" id="KW-0378">Hydrolase</keyword>
<dbReference type="PROSITE" id="PS50936">
    <property type="entry name" value="ENGC_GTPASE"/>
    <property type="match status" value="1"/>
</dbReference>
<dbReference type="PROSITE" id="PS51721">
    <property type="entry name" value="G_CP"/>
    <property type="match status" value="1"/>
</dbReference>
<dbReference type="InterPro" id="IPR004881">
    <property type="entry name" value="Ribosome_biogen_GTPase_RsgA"/>
</dbReference>
<evidence type="ECO:0000259" key="11">
    <source>
        <dbReference type="PROSITE" id="PS50936"/>
    </source>
</evidence>
<dbReference type="GO" id="GO:0005737">
    <property type="term" value="C:cytoplasm"/>
    <property type="evidence" value="ECO:0007669"/>
    <property type="project" value="UniProtKB-SubCell"/>
</dbReference>
<keyword evidence="5 10" id="KW-0547">Nucleotide-binding</keyword>
<dbReference type="GO" id="GO:0046872">
    <property type="term" value="F:metal ion binding"/>
    <property type="evidence" value="ECO:0007669"/>
    <property type="project" value="UniProtKB-KW"/>
</dbReference>
<dbReference type="KEGG" id="dej:AWY79_07130"/>
<evidence type="ECO:0000256" key="1">
    <source>
        <dbReference type="ARBA" id="ARBA00022490"/>
    </source>
</evidence>
<dbReference type="EC" id="3.6.1.-" evidence="10"/>
<keyword evidence="4 10" id="KW-0699">rRNA-binding</keyword>
<dbReference type="PANTHER" id="PTHR32120:SF10">
    <property type="entry name" value="SMALL RIBOSOMAL SUBUNIT BIOGENESIS GTPASE RSGA"/>
    <property type="match status" value="1"/>
</dbReference>
<feature type="binding site" evidence="10">
    <location>
        <position position="309"/>
    </location>
    <ligand>
        <name>Zn(2+)</name>
        <dbReference type="ChEBI" id="CHEBI:29105"/>
    </ligand>
</feature>
<comment type="similarity">
    <text evidence="10">Belongs to the TRAFAC class YlqF/YawG GTPase family. RsgA subfamily.</text>
</comment>
<evidence type="ECO:0000256" key="2">
    <source>
        <dbReference type="ARBA" id="ARBA00022517"/>
    </source>
</evidence>
<evidence type="ECO:0000313" key="15">
    <source>
        <dbReference type="Proteomes" id="UP000055611"/>
    </source>
</evidence>
<feature type="binding site" evidence="10">
    <location>
        <begin position="215"/>
        <end position="223"/>
    </location>
    <ligand>
        <name>GTP</name>
        <dbReference type="ChEBI" id="CHEBI:37565"/>
    </ligand>
</feature>